<dbReference type="InterPro" id="IPR000778">
    <property type="entry name" value="Cyt_b245_heavy_chain"/>
</dbReference>
<dbReference type="GO" id="GO:0016175">
    <property type="term" value="F:superoxide-generating NAD(P)H oxidase activity"/>
    <property type="evidence" value="ECO:0000318"/>
    <property type="project" value="GO_Central"/>
</dbReference>
<dbReference type="OMA" id="AFWYTHQ"/>
<dbReference type="InterPro" id="IPR039261">
    <property type="entry name" value="FNR_nucleotide-bd"/>
</dbReference>
<dbReference type="Pfam" id="PF08022">
    <property type="entry name" value="FAD_binding_8"/>
    <property type="match status" value="1"/>
</dbReference>
<comment type="catalytic activity">
    <reaction evidence="6">
        <text>NADPH + 2 O2 = 2 superoxide + NADP(+) + H(+)</text>
        <dbReference type="Rhea" id="RHEA:63180"/>
        <dbReference type="ChEBI" id="CHEBI:15378"/>
        <dbReference type="ChEBI" id="CHEBI:15379"/>
        <dbReference type="ChEBI" id="CHEBI:18421"/>
        <dbReference type="ChEBI" id="CHEBI:57783"/>
        <dbReference type="ChEBI" id="CHEBI:58349"/>
    </reaction>
</comment>
<feature type="transmembrane region" description="Helical" evidence="7">
    <location>
        <begin position="48"/>
        <end position="69"/>
    </location>
</feature>
<accession>A7RPH5</accession>
<gene>
    <name evidence="9" type="ORF">NEMVEDRAFT_v1g88712</name>
</gene>
<keyword evidence="2 7" id="KW-0812">Transmembrane</keyword>
<keyword evidence="5 7" id="KW-0472">Membrane</keyword>
<dbReference type="Gene3D" id="3.40.50.80">
    <property type="entry name" value="Nucleotide-binding domain of ferredoxin-NADP reductase (FNR) module"/>
    <property type="match status" value="1"/>
</dbReference>
<dbReference type="Proteomes" id="UP000001593">
    <property type="component" value="Unassembled WGS sequence"/>
</dbReference>
<dbReference type="CDD" id="cd06186">
    <property type="entry name" value="NOX_Duox_like_FAD_NADP"/>
    <property type="match status" value="1"/>
</dbReference>
<dbReference type="GO" id="GO:0043020">
    <property type="term" value="C:NADPH oxidase complex"/>
    <property type="evidence" value="ECO:0000318"/>
    <property type="project" value="GO_Central"/>
</dbReference>
<evidence type="ECO:0000256" key="1">
    <source>
        <dbReference type="ARBA" id="ARBA00004141"/>
    </source>
</evidence>
<feature type="non-terminal residue" evidence="9">
    <location>
        <position position="1"/>
    </location>
</feature>
<dbReference type="PROSITE" id="PS51384">
    <property type="entry name" value="FAD_FR"/>
    <property type="match status" value="1"/>
</dbReference>
<evidence type="ECO:0000259" key="8">
    <source>
        <dbReference type="PROSITE" id="PS51384"/>
    </source>
</evidence>
<protein>
    <recommendedName>
        <fullName evidence="8">FAD-binding FR-type domain-containing protein</fullName>
    </recommendedName>
</protein>
<keyword evidence="4" id="KW-0560">Oxidoreductase</keyword>
<dbReference type="InterPro" id="IPR017938">
    <property type="entry name" value="Riboflavin_synthase-like_b-brl"/>
</dbReference>
<feature type="transmembrane region" description="Helical" evidence="7">
    <location>
        <begin position="140"/>
        <end position="163"/>
    </location>
</feature>
<dbReference type="EMBL" id="DS469525">
    <property type="protein sequence ID" value="EDO46686.1"/>
    <property type="molecule type" value="Genomic_DNA"/>
</dbReference>
<proteinExistence type="predicted"/>
<dbReference type="GO" id="GO:0042554">
    <property type="term" value="P:superoxide anion generation"/>
    <property type="evidence" value="ECO:0000318"/>
    <property type="project" value="GO_Central"/>
</dbReference>
<evidence type="ECO:0000313" key="9">
    <source>
        <dbReference type="EMBL" id="EDO46686.1"/>
    </source>
</evidence>
<feature type="domain" description="FAD-binding FR-type" evidence="8">
    <location>
        <begin position="293"/>
        <end position="409"/>
    </location>
</feature>
<evidence type="ECO:0000256" key="2">
    <source>
        <dbReference type="ARBA" id="ARBA00022692"/>
    </source>
</evidence>
<organism evidence="9 10">
    <name type="scientific">Nematostella vectensis</name>
    <name type="common">Starlet sea anemone</name>
    <dbReference type="NCBI Taxonomy" id="45351"/>
    <lineage>
        <taxon>Eukaryota</taxon>
        <taxon>Metazoa</taxon>
        <taxon>Cnidaria</taxon>
        <taxon>Anthozoa</taxon>
        <taxon>Hexacorallia</taxon>
        <taxon>Actiniaria</taxon>
        <taxon>Edwardsiidae</taxon>
        <taxon>Nematostella</taxon>
    </lineage>
</organism>
<dbReference type="InterPro" id="IPR013112">
    <property type="entry name" value="FAD-bd_8"/>
</dbReference>
<dbReference type="GO" id="GO:0006952">
    <property type="term" value="P:defense response"/>
    <property type="evidence" value="ECO:0000318"/>
    <property type="project" value="GO_Central"/>
</dbReference>
<keyword evidence="10" id="KW-1185">Reference proteome</keyword>
<evidence type="ECO:0000256" key="6">
    <source>
        <dbReference type="ARBA" id="ARBA00049908"/>
    </source>
</evidence>
<dbReference type="InterPro" id="IPR050369">
    <property type="entry name" value="RBOH/FRE"/>
</dbReference>
<dbReference type="PRINTS" id="PR00466">
    <property type="entry name" value="GP91PHOX"/>
</dbReference>
<dbReference type="PhylomeDB" id="A7RPH5"/>
<evidence type="ECO:0000313" key="10">
    <source>
        <dbReference type="Proteomes" id="UP000001593"/>
    </source>
</evidence>
<dbReference type="GO" id="GO:0005886">
    <property type="term" value="C:plasma membrane"/>
    <property type="evidence" value="ECO:0000318"/>
    <property type="project" value="GO_Central"/>
</dbReference>
<evidence type="ECO:0000256" key="4">
    <source>
        <dbReference type="ARBA" id="ARBA00023002"/>
    </source>
</evidence>
<dbReference type="eggNOG" id="KOG0039">
    <property type="taxonomic scope" value="Eukaryota"/>
</dbReference>
<dbReference type="Pfam" id="PF08030">
    <property type="entry name" value="NAD_binding_6"/>
    <property type="match status" value="1"/>
</dbReference>
<evidence type="ECO:0000256" key="7">
    <source>
        <dbReference type="SAM" id="Phobius"/>
    </source>
</evidence>
<feature type="transmembrane region" description="Helical" evidence="7">
    <location>
        <begin position="89"/>
        <end position="111"/>
    </location>
</feature>
<sequence length="574" mass="65807">YFFFQVLWTGPFIVIFWQTYNKYSNCPEYFYLHNMLGNSLSWSRGAAAVLWFSCSLMLLPMCRNLLAFVRNTLCKSSRRLRRLLDKHIWFHKACAITTIIAAVVHTVAHLINGKRFSENYSTDHPPLNFAKNRDQDPLEFVMLSVAGFTGMGMMLVLLIMIAASTPIVRNRSYEVFWFTHHAFIAFYLMLAVHGLGGVIKHQTNLAAHTPGCKVPLNDSMDTPFNMTSLPLCREAEFAPDQPQVYHKSNTQVYQKPYHTVYCKCYHTGIPQSWKLLILPLSIYLIDRLIRVVRGYQEVTVIKVVNHPCGVIELHMKKSGFYAEPGQFVYVRCHSVARFEWHPFTLTKCPSSKDDSFSIHIKRTGDWTKSLSDQKPLLAALDDSGSLVAAPSVRSAVLSVDGPYGSPCMDVEEYRVSMCIATGIGVTPFAALITRIRSQIIHAQRPPRPHRLYFVWICREVGALQWFADLIHETSRQLWELNRPDFLTCLFYITSKGQKEKICINHTQSSWFDARLTHGRPDWFQIFRRVSQENPKTCVGVFYCGARGPSSMLRRCCQRMYKNGASFVFNKEVSA</sequence>
<dbReference type="Gene3D" id="2.40.30.10">
    <property type="entry name" value="Translation factors"/>
    <property type="match status" value="1"/>
</dbReference>
<dbReference type="PANTHER" id="PTHR11972">
    <property type="entry name" value="NADPH OXIDASE"/>
    <property type="match status" value="1"/>
</dbReference>
<reference evidence="9 10" key="1">
    <citation type="journal article" date="2007" name="Science">
        <title>Sea anemone genome reveals ancestral eumetazoan gene repertoire and genomic organization.</title>
        <authorList>
            <person name="Putnam N.H."/>
            <person name="Srivastava M."/>
            <person name="Hellsten U."/>
            <person name="Dirks B."/>
            <person name="Chapman J."/>
            <person name="Salamov A."/>
            <person name="Terry A."/>
            <person name="Shapiro H."/>
            <person name="Lindquist E."/>
            <person name="Kapitonov V.V."/>
            <person name="Jurka J."/>
            <person name="Genikhovich G."/>
            <person name="Grigoriev I.V."/>
            <person name="Lucas S.M."/>
            <person name="Steele R.E."/>
            <person name="Finnerty J.R."/>
            <person name="Technau U."/>
            <person name="Martindale M.Q."/>
            <person name="Rokhsar D.S."/>
        </authorList>
    </citation>
    <scope>NUCLEOTIDE SEQUENCE [LARGE SCALE GENOMIC DNA]</scope>
    <source>
        <strain evidence="10">CH2 X CH6</strain>
    </source>
</reference>
<evidence type="ECO:0000256" key="3">
    <source>
        <dbReference type="ARBA" id="ARBA00022989"/>
    </source>
</evidence>
<name>A7RPH5_NEMVE</name>
<keyword evidence="3 7" id="KW-1133">Transmembrane helix</keyword>
<dbReference type="SUPFAM" id="SSF52343">
    <property type="entry name" value="Ferredoxin reductase-like, C-terminal NADP-linked domain"/>
    <property type="match status" value="1"/>
</dbReference>
<dbReference type="Pfam" id="PF01794">
    <property type="entry name" value="Ferric_reduct"/>
    <property type="match status" value="1"/>
</dbReference>
<dbReference type="InterPro" id="IPR017927">
    <property type="entry name" value="FAD-bd_FR_type"/>
</dbReference>
<dbReference type="InterPro" id="IPR013130">
    <property type="entry name" value="Fe3_Rdtase_TM_dom"/>
</dbReference>
<dbReference type="HOGENOM" id="CLU_005646_3_1_1"/>
<dbReference type="AlphaFoldDB" id="A7RPH5"/>
<dbReference type="SUPFAM" id="SSF63380">
    <property type="entry name" value="Riboflavin synthase domain-like"/>
    <property type="match status" value="1"/>
</dbReference>
<dbReference type="PANTHER" id="PTHR11972:SF153">
    <property type="entry name" value="SUPEROXIDE-GENERATING NADPH OXIDASE HEAVY CHAIN SUBUNIT A"/>
    <property type="match status" value="1"/>
</dbReference>
<comment type="subcellular location">
    <subcellularLocation>
        <location evidence="1">Membrane</location>
        <topology evidence="1">Multi-pass membrane protein</topology>
    </subcellularLocation>
</comment>
<feature type="transmembrane region" description="Helical" evidence="7">
    <location>
        <begin position="175"/>
        <end position="195"/>
    </location>
</feature>
<dbReference type="InterPro" id="IPR013121">
    <property type="entry name" value="Fe_red_NAD-bd_6"/>
</dbReference>
<dbReference type="STRING" id="45351.A7RPH5"/>
<evidence type="ECO:0000256" key="5">
    <source>
        <dbReference type="ARBA" id="ARBA00023136"/>
    </source>
</evidence>
<dbReference type="InParanoid" id="A7RPH5"/>
<dbReference type="FunFam" id="3.40.50.80:FF:000091">
    <property type="entry name" value="NADPH oxidase 4"/>
    <property type="match status" value="1"/>
</dbReference>